<sequence>MAERFGRAHGQVAVLMGRTGCPAESLLCGNEAPPSAP</sequence>
<dbReference type="PATRIC" id="fig|1297742.4.peg.5228"/>
<dbReference type="AlphaFoldDB" id="A0A0H4X3L9"/>
<name>A0A0H4X3L9_9BACT</name>
<accession>A0A0H4X3L9</accession>
<evidence type="ECO:0000313" key="1">
    <source>
        <dbReference type="EMBL" id="AKQ68240.1"/>
    </source>
</evidence>
<keyword evidence="2" id="KW-1185">Reference proteome</keyword>
<protein>
    <submittedName>
        <fullName evidence="1">Uncharacterized protein</fullName>
    </submittedName>
</protein>
<evidence type="ECO:0000313" key="2">
    <source>
        <dbReference type="Proteomes" id="UP000009026"/>
    </source>
</evidence>
<dbReference type="KEGG" id="mym:A176_005152"/>
<organism evidence="1 2">
    <name type="scientific">Pseudomyxococcus hansupus</name>
    <dbReference type="NCBI Taxonomy" id="1297742"/>
    <lineage>
        <taxon>Bacteria</taxon>
        <taxon>Pseudomonadati</taxon>
        <taxon>Myxococcota</taxon>
        <taxon>Myxococcia</taxon>
        <taxon>Myxococcales</taxon>
        <taxon>Cystobacterineae</taxon>
        <taxon>Myxococcaceae</taxon>
        <taxon>Pseudomyxococcus</taxon>
    </lineage>
</organism>
<gene>
    <name evidence="1" type="ORF">A176_005152</name>
</gene>
<proteinExistence type="predicted"/>
<dbReference type="EMBL" id="CP012109">
    <property type="protein sequence ID" value="AKQ68240.1"/>
    <property type="molecule type" value="Genomic_DNA"/>
</dbReference>
<reference evidence="1 2" key="1">
    <citation type="journal article" date="2016" name="PLoS ONE">
        <title>Complete Genome Sequence and Comparative Genomics of a Novel Myxobacterium Myxococcus hansupus.</title>
        <authorList>
            <person name="Sharma G."/>
            <person name="Narwani T."/>
            <person name="Subramanian S."/>
        </authorList>
    </citation>
    <scope>NUCLEOTIDE SEQUENCE [LARGE SCALE GENOMIC DNA]</scope>
    <source>
        <strain evidence="2">mixupus</strain>
    </source>
</reference>
<dbReference type="Proteomes" id="UP000009026">
    <property type="component" value="Chromosome"/>
</dbReference>